<keyword evidence="2" id="KW-0812">Transmembrane</keyword>
<feature type="compositionally biased region" description="Low complexity" evidence="1">
    <location>
        <begin position="71"/>
        <end position="89"/>
    </location>
</feature>
<protein>
    <submittedName>
        <fullName evidence="3">Uncharacterized protein</fullName>
    </submittedName>
</protein>
<keyword evidence="2" id="KW-1133">Transmembrane helix</keyword>
<evidence type="ECO:0000313" key="4">
    <source>
        <dbReference type="Proteomes" id="UP000295696"/>
    </source>
</evidence>
<feature type="transmembrane region" description="Helical" evidence="2">
    <location>
        <begin position="31"/>
        <end position="52"/>
    </location>
</feature>
<dbReference type="EMBL" id="SLZU01000001">
    <property type="protein sequence ID" value="TCS67349.1"/>
    <property type="molecule type" value="Genomic_DNA"/>
</dbReference>
<dbReference type="OrthoDB" id="7876146at2"/>
<proteinExistence type="predicted"/>
<name>A0A4R3JQB3_9RHOB</name>
<feature type="region of interest" description="Disordered" evidence="1">
    <location>
        <begin position="58"/>
        <end position="89"/>
    </location>
</feature>
<organism evidence="3 4">
    <name type="scientific">Primorskyibacter sedentarius</name>
    <dbReference type="NCBI Taxonomy" id="745311"/>
    <lineage>
        <taxon>Bacteria</taxon>
        <taxon>Pseudomonadati</taxon>
        <taxon>Pseudomonadota</taxon>
        <taxon>Alphaproteobacteria</taxon>
        <taxon>Rhodobacterales</taxon>
        <taxon>Roseobacteraceae</taxon>
        <taxon>Primorskyibacter</taxon>
    </lineage>
</organism>
<evidence type="ECO:0000256" key="1">
    <source>
        <dbReference type="SAM" id="MobiDB-lite"/>
    </source>
</evidence>
<dbReference type="RefSeq" id="WP_132241385.1">
    <property type="nucleotide sequence ID" value="NZ_SLZU01000001.1"/>
</dbReference>
<keyword evidence="2" id="KW-0472">Membrane</keyword>
<evidence type="ECO:0000256" key="2">
    <source>
        <dbReference type="SAM" id="Phobius"/>
    </source>
</evidence>
<comment type="caution">
    <text evidence="3">The sequence shown here is derived from an EMBL/GenBank/DDBJ whole genome shotgun (WGS) entry which is preliminary data.</text>
</comment>
<reference evidence="3 4" key="1">
    <citation type="submission" date="2019-03" db="EMBL/GenBank/DDBJ databases">
        <title>Genomic Encyclopedia of Type Strains, Phase IV (KMG-IV): sequencing the most valuable type-strain genomes for metagenomic binning, comparative biology and taxonomic classification.</title>
        <authorList>
            <person name="Goeker M."/>
        </authorList>
    </citation>
    <scope>NUCLEOTIDE SEQUENCE [LARGE SCALE GENOMIC DNA]</scope>
    <source>
        <strain evidence="3 4">DSM 104836</strain>
    </source>
</reference>
<accession>A0A4R3JQB3</accession>
<keyword evidence="4" id="KW-1185">Reference proteome</keyword>
<dbReference type="Proteomes" id="UP000295696">
    <property type="component" value="Unassembled WGS sequence"/>
</dbReference>
<feature type="compositionally biased region" description="Basic and acidic residues" evidence="1">
    <location>
        <begin position="58"/>
        <end position="69"/>
    </location>
</feature>
<evidence type="ECO:0000313" key="3">
    <source>
        <dbReference type="EMBL" id="TCS67349.1"/>
    </source>
</evidence>
<sequence>MNRIIHFKEASLKAAVVLIPSYTAAMLTDKMVWVVPTLAASSFFAATIGMTAQSVRQRVDEDASDHEDTSETVTEASVTEAVSETDTGD</sequence>
<gene>
    <name evidence="3" type="ORF">EDD52_101445</name>
</gene>
<dbReference type="AlphaFoldDB" id="A0A4R3JQB3"/>